<dbReference type="InterPro" id="IPR000814">
    <property type="entry name" value="TBP"/>
</dbReference>
<evidence type="ECO:0000313" key="7">
    <source>
        <dbReference type="Proteomes" id="UP000009375"/>
    </source>
</evidence>
<evidence type="ECO:0000313" key="6">
    <source>
        <dbReference type="EMBL" id="EEZ92477.1"/>
    </source>
</evidence>
<dbReference type="Proteomes" id="UP000009375">
    <property type="component" value="Unassembled WGS sequence"/>
</dbReference>
<dbReference type="PANTHER" id="PTHR10126">
    <property type="entry name" value="TATA-BOX BINDING PROTEIN"/>
    <property type="match status" value="1"/>
</dbReference>
<comment type="similarity">
    <text evidence="1 5">Belongs to the TBP family.</text>
</comment>
<evidence type="ECO:0000256" key="1">
    <source>
        <dbReference type="ARBA" id="ARBA00005560"/>
    </source>
</evidence>
<name>D2EGQ7_PARA4</name>
<evidence type="ECO:0000256" key="2">
    <source>
        <dbReference type="ARBA" id="ARBA00022737"/>
    </source>
</evidence>
<dbReference type="GO" id="GO:0003677">
    <property type="term" value="F:DNA binding"/>
    <property type="evidence" value="ECO:0007669"/>
    <property type="project" value="UniProtKB-KW"/>
</dbReference>
<reference evidence="6 7" key="1">
    <citation type="journal article" date="2010" name="Proc. Natl. Acad. Sci. U.S.A.">
        <title>Enigmatic, ultrasmall, uncultivated Archaea.</title>
        <authorList>
            <person name="Baker B.J."/>
            <person name="Comolli L.R."/>
            <person name="Dick G.J."/>
            <person name="Hauser L.J."/>
            <person name="Hyatt D."/>
            <person name="Dill B.D."/>
            <person name="Land M.L."/>
            <person name="Verberkmoes N.C."/>
            <person name="Hettich R.L."/>
            <person name="Banfield J.F."/>
        </authorList>
    </citation>
    <scope>NUCLEOTIDE SEQUENCE [LARGE SCALE GENOMIC DNA]</scope>
</reference>
<dbReference type="GO" id="GO:0006352">
    <property type="term" value="P:DNA-templated transcription initiation"/>
    <property type="evidence" value="ECO:0007669"/>
    <property type="project" value="InterPro"/>
</dbReference>
<dbReference type="AlphaFoldDB" id="D2EGQ7"/>
<dbReference type="HAMAP" id="MF_00408">
    <property type="entry name" value="TATA_bind_prot_arch"/>
    <property type="match status" value="1"/>
</dbReference>
<protein>
    <recommendedName>
        <fullName evidence="5">TATA-box-binding protein</fullName>
    </recommendedName>
    <alternativeName>
        <fullName evidence="5">Box A-binding protein</fullName>
        <shortName evidence="5">BAP</shortName>
    </alternativeName>
    <alternativeName>
        <fullName evidence="5">TATA sequence-binding protein</fullName>
        <shortName evidence="5">TBP</shortName>
    </alternativeName>
    <alternativeName>
        <fullName evidence="5">TATA-box factor</fullName>
    </alternativeName>
</protein>
<feature type="repeat" description="2" evidence="5">
    <location>
        <begin position="99"/>
        <end position="175"/>
    </location>
</feature>
<sequence length="180" mass="20144">MVNTKIYRVENVVASISLKVQIPLNKLKKLPNTKYNPEQFPGLVFRFPDMHVTFLVFGSGKLVCTGGRSKEDIKTAMARLLKELKKVGVTVRSVWKIDIQNIVASGNLNRSLDLNKIAYNIDETEYNPEQFPGLVYKLVNSKITFLLFGTGKIVCTGAKNVEEIDEAIKILITAIKKATN</sequence>
<keyword evidence="2 5" id="KW-0677">Repeat</keyword>
<proteinExistence type="inferred from homology"/>
<dbReference type="EMBL" id="GG730077">
    <property type="protein sequence ID" value="EEZ92477.1"/>
    <property type="molecule type" value="Genomic_DNA"/>
</dbReference>
<keyword evidence="5" id="KW-0805">Transcription regulation</keyword>
<dbReference type="SUPFAM" id="SSF55945">
    <property type="entry name" value="TATA-box binding protein-like"/>
    <property type="match status" value="2"/>
</dbReference>
<evidence type="ECO:0000256" key="4">
    <source>
        <dbReference type="ARBA" id="ARBA00023163"/>
    </source>
</evidence>
<dbReference type="Pfam" id="PF00352">
    <property type="entry name" value="TBP"/>
    <property type="match status" value="2"/>
</dbReference>
<evidence type="ECO:0000256" key="5">
    <source>
        <dbReference type="HAMAP-Rule" id="MF_00408"/>
    </source>
</evidence>
<keyword evidence="4 5" id="KW-0804">Transcription</keyword>
<organism evidence="6 7">
    <name type="scientific">Candidatus Parvarchaeum acidiphilum ARMAN-4</name>
    <dbReference type="NCBI Taxonomy" id="662760"/>
    <lineage>
        <taxon>Archaea</taxon>
        <taxon>Candidatus Parvarchaeota</taxon>
        <taxon>Candidatus Parvarchaeum</taxon>
    </lineage>
</organism>
<dbReference type="PRINTS" id="PR00686">
    <property type="entry name" value="TIFACTORIID"/>
</dbReference>
<gene>
    <name evidence="5" type="primary">tbp</name>
    <name evidence="6" type="ORF">BJBARM4_0956</name>
</gene>
<comment type="caution">
    <text evidence="5">Lacks conserved residue(s) required for the propagation of feature annotation.</text>
</comment>
<comment type="function">
    <text evidence="5">General factor that plays a role in the activation of archaeal genes transcribed by RNA polymerase. Binds specifically to the TATA box promoter element which lies close to the position of transcription initiation.</text>
</comment>
<dbReference type="InterPro" id="IPR012295">
    <property type="entry name" value="TBP_dom_sf"/>
</dbReference>
<dbReference type="Gene3D" id="3.30.310.10">
    <property type="entry name" value="TATA-Binding Protein"/>
    <property type="match status" value="2"/>
</dbReference>
<keyword evidence="3 5" id="KW-0238">DNA-binding</keyword>
<evidence type="ECO:0000256" key="3">
    <source>
        <dbReference type="ARBA" id="ARBA00023125"/>
    </source>
</evidence>
<accession>D2EGQ7</accession>
<dbReference type="GO" id="GO:0003700">
    <property type="term" value="F:DNA-binding transcription factor activity"/>
    <property type="evidence" value="ECO:0007669"/>
    <property type="project" value="UniProtKB-UniRule"/>
</dbReference>